<reference evidence="1" key="1">
    <citation type="submission" date="2020-08" db="EMBL/GenBank/DDBJ databases">
        <title>Ramlibacter sp. USB13 16S ribosomal RNA gene genome sequencing and assembly.</title>
        <authorList>
            <person name="Kang M."/>
        </authorList>
    </citation>
    <scope>NUCLEOTIDE SEQUENCE</scope>
    <source>
        <strain evidence="1">USB13</strain>
    </source>
</reference>
<comment type="caution">
    <text evidence="1">The sequence shown here is derived from an EMBL/GenBank/DDBJ whole genome shotgun (WGS) entry which is preliminary data.</text>
</comment>
<gene>
    <name evidence="1" type="ORF">H8N03_02390</name>
</gene>
<dbReference type="EMBL" id="JACORT010000001">
    <property type="protein sequence ID" value="MBC5781774.1"/>
    <property type="molecule type" value="Genomic_DNA"/>
</dbReference>
<evidence type="ECO:0000313" key="2">
    <source>
        <dbReference type="Proteomes" id="UP000608513"/>
    </source>
</evidence>
<protein>
    <submittedName>
        <fullName evidence="1">Uncharacterized protein</fullName>
    </submittedName>
</protein>
<dbReference type="RefSeq" id="WP_187074519.1">
    <property type="nucleotide sequence ID" value="NZ_JACORT010000001.1"/>
</dbReference>
<accession>A0A923MPD1</accession>
<dbReference type="Proteomes" id="UP000608513">
    <property type="component" value="Unassembled WGS sequence"/>
</dbReference>
<dbReference type="AlphaFoldDB" id="A0A923MPD1"/>
<keyword evidence="2" id="KW-1185">Reference proteome</keyword>
<evidence type="ECO:0000313" key="1">
    <source>
        <dbReference type="EMBL" id="MBC5781774.1"/>
    </source>
</evidence>
<proteinExistence type="predicted"/>
<name>A0A923MPD1_9BURK</name>
<organism evidence="1 2">
    <name type="scientific">Ramlibacter cellulosilyticus</name>
    <dbReference type="NCBI Taxonomy" id="2764187"/>
    <lineage>
        <taxon>Bacteria</taxon>
        <taxon>Pseudomonadati</taxon>
        <taxon>Pseudomonadota</taxon>
        <taxon>Betaproteobacteria</taxon>
        <taxon>Burkholderiales</taxon>
        <taxon>Comamonadaceae</taxon>
        <taxon>Ramlibacter</taxon>
    </lineage>
</organism>
<sequence>MSDASDKLDRSRQAILEHIARRQRKHDPREEAAPRGYEAGYAPDFDFEDLADPPAGGGWLGHVMHGVRTWWRYHPAHMAVELASPLMRSYARRKPLQLLGISLAAGAALTFARPWRLISLTTLIVALLKSSQLSQVFMAAMSAADYRKDHNRPE</sequence>